<protein>
    <submittedName>
        <fullName evidence="2">Unnamed protein product</fullName>
    </submittedName>
</protein>
<comment type="caution">
    <text evidence="2">The sequence shown here is derived from an EMBL/GenBank/DDBJ whole genome shotgun (WGS) entry which is preliminary data.</text>
</comment>
<organism evidence="2 3">
    <name type="scientific">Phytophthora fragariaefolia</name>
    <dbReference type="NCBI Taxonomy" id="1490495"/>
    <lineage>
        <taxon>Eukaryota</taxon>
        <taxon>Sar</taxon>
        <taxon>Stramenopiles</taxon>
        <taxon>Oomycota</taxon>
        <taxon>Peronosporomycetes</taxon>
        <taxon>Peronosporales</taxon>
        <taxon>Peronosporaceae</taxon>
        <taxon>Phytophthora</taxon>
    </lineage>
</organism>
<gene>
    <name evidence="2" type="ORF">Pfra01_003039100</name>
</gene>
<evidence type="ECO:0000313" key="2">
    <source>
        <dbReference type="EMBL" id="GMG17820.1"/>
    </source>
</evidence>
<dbReference type="PANTHER" id="PTHR46599:SF3">
    <property type="entry name" value="PIGGYBAC TRANSPOSABLE ELEMENT-DERIVED PROTEIN 4"/>
    <property type="match status" value="1"/>
</dbReference>
<dbReference type="EMBL" id="BSXT01019107">
    <property type="protein sequence ID" value="GMG17820.1"/>
    <property type="molecule type" value="Genomic_DNA"/>
</dbReference>
<proteinExistence type="predicted"/>
<name>A0A9W6YJS0_9STRA</name>
<dbReference type="PANTHER" id="PTHR46599">
    <property type="entry name" value="PIGGYBAC TRANSPOSABLE ELEMENT-DERIVED PROTEIN 4"/>
    <property type="match status" value="1"/>
</dbReference>
<feature type="domain" description="PiggyBac transposable element-derived protein" evidence="1">
    <location>
        <begin position="1"/>
        <end position="305"/>
    </location>
</feature>
<evidence type="ECO:0000259" key="1">
    <source>
        <dbReference type="Pfam" id="PF13843"/>
    </source>
</evidence>
<accession>A0A9W6YJS0</accession>
<dbReference type="AlphaFoldDB" id="A0A9W6YJS0"/>
<dbReference type="Proteomes" id="UP001165121">
    <property type="component" value="Unassembled WGS sequence"/>
</dbReference>
<reference evidence="2" key="1">
    <citation type="submission" date="2023-04" db="EMBL/GenBank/DDBJ databases">
        <title>Phytophthora fragariaefolia NBRC 109709.</title>
        <authorList>
            <person name="Ichikawa N."/>
            <person name="Sato H."/>
            <person name="Tonouchi N."/>
        </authorList>
    </citation>
    <scope>NUCLEOTIDE SEQUENCE</scope>
    <source>
        <strain evidence="2">NBRC 109709</strain>
    </source>
</reference>
<keyword evidence="3" id="KW-1185">Reference proteome</keyword>
<dbReference type="InterPro" id="IPR029526">
    <property type="entry name" value="PGBD"/>
</dbReference>
<sequence>MSLVNKGEYSNYWGQQVEDAIFGGNTVNLESVMPLRRFKKLRQAFSFQCVEDNATNTDQATRIQLLLNLLKSTGSKYVEVGRNVALDEASIAGCSKYGKPLIVYNPMKPGGKYHFRIYMLCCSTTWISLNFRLHCQIDMSDRLHGVTTPVEAQALSDELASSSSIRKCVLEVVRPLYGTRRIINSDNYYTFVQLLNALRLKGLYARETLGRASAHFPRHVVLEKEDGPRGTSRQGVSVDRNTVAASWYDSSIVTVVSNADASTQSTVTRQVRSEQVTLNAPTCIREYNNNMQEVDRLDQTRGRFSLSDGHSFKSGTKSWVLPLLTWLRLMHTLHECWHSTVAMIATLTRLLSLNLVLPCFQESGRRHPVNVGCSTHTEEGLGT</sequence>
<dbReference type="OrthoDB" id="123873at2759"/>
<dbReference type="Pfam" id="PF13843">
    <property type="entry name" value="DDE_Tnp_1_7"/>
    <property type="match status" value="1"/>
</dbReference>
<evidence type="ECO:0000313" key="3">
    <source>
        <dbReference type="Proteomes" id="UP001165121"/>
    </source>
</evidence>